<proteinExistence type="predicted"/>
<keyword evidence="3" id="KW-1185">Reference proteome</keyword>
<feature type="compositionally biased region" description="Polar residues" evidence="1">
    <location>
        <begin position="12"/>
        <end position="23"/>
    </location>
</feature>
<evidence type="ECO:0000313" key="2">
    <source>
        <dbReference type="EMBL" id="KAF6274084.1"/>
    </source>
</evidence>
<protein>
    <submittedName>
        <fullName evidence="2">Uncharacterized protein</fullName>
    </submittedName>
</protein>
<feature type="region of interest" description="Disordered" evidence="1">
    <location>
        <begin position="1"/>
        <end position="24"/>
    </location>
</feature>
<gene>
    <name evidence="2" type="ORF">mPipKuh1_010685</name>
</gene>
<sequence>MYSDPTYRRGNRLSNPSPATTKLASGRAGLGTQAAPFSQPHAWLSEGGQNLPPGKDPAHPSEAMTLCCAPPAVTAVPFPADSGWAVTSWDGSHLITDFVSPQLRPKGLTPFICPDHMGSQLCSPRGYKRKGGGKVPQPRGCSQALQLGLLICRMGTIIALATGLRCLHHSGGMTLPSPSRQQDRGEQPAQLPSYGRRGGGCVNGQGVPVTEPQPGVA</sequence>
<evidence type="ECO:0000313" key="3">
    <source>
        <dbReference type="Proteomes" id="UP000558488"/>
    </source>
</evidence>
<reference evidence="2 3" key="1">
    <citation type="journal article" date="2020" name="Nature">
        <title>Six reference-quality genomes reveal evolution of bat adaptations.</title>
        <authorList>
            <person name="Jebb D."/>
            <person name="Huang Z."/>
            <person name="Pippel M."/>
            <person name="Hughes G.M."/>
            <person name="Lavrichenko K."/>
            <person name="Devanna P."/>
            <person name="Winkler S."/>
            <person name="Jermiin L.S."/>
            <person name="Skirmuntt E.C."/>
            <person name="Katzourakis A."/>
            <person name="Burkitt-Gray L."/>
            <person name="Ray D.A."/>
            <person name="Sullivan K.A.M."/>
            <person name="Roscito J.G."/>
            <person name="Kirilenko B.M."/>
            <person name="Davalos L.M."/>
            <person name="Corthals A.P."/>
            <person name="Power M.L."/>
            <person name="Jones G."/>
            <person name="Ransome R.D."/>
            <person name="Dechmann D.K.N."/>
            <person name="Locatelli A.G."/>
            <person name="Puechmaille S.J."/>
            <person name="Fedrigo O."/>
            <person name="Jarvis E.D."/>
            <person name="Hiller M."/>
            <person name="Vernes S.C."/>
            <person name="Myers E.W."/>
            <person name="Teeling E.C."/>
        </authorList>
    </citation>
    <scope>NUCLEOTIDE SEQUENCE [LARGE SCALE GENOMIC DNA]</scope>
    <source>
        <strain evidence="2">MPipKuh1</strain>
        <tissue evidence="2">Flight muscle</tissue>
    </source>
</reference>
<dbReference type="EMBL" id="JACAGB010000081">
    <property type="protein sequence ID" value="KAF6274084.1"/>
    <property type="molecule type" value="Genomic_DNA"/>
</dbReference>
<feature type="region of interest" description="Disordered" evidence="1">
    <location>
        <begin position="174"/>
        <end position="217"/>
    </location>
</feature>
<comment type="caution">
    <text evidence="2">The sequence shown here is derived from an EMBL/GenBank/DDBJ whole genome shotgun (WGS) entry which is preliminary data.</text>
</comment>
<evidence type="ECO:0000256" key="1">
    <source>
        <dbReference type="SAM" id="MobiDB-lite"/>
    </source>
</evidence>
<dbReference type="Proteomes" id="UP000558488">
    <property type="component" value="Unassembled WGS sequence"/>
</dbReference>
<accession>A0A7J7RDG9</accession>
<feature type="region of interest" description="Disordered" evidence="1">
    <location>
        <begin position="40"/>
        <end position="59"/>
    </location>
</feature>
<organism evidence="2 3">
    <name type="scientific">Pipistrellus kuhlii</name>
    <name type="common">Kuhl's pipistrelle</name>
    <dbReference type="NCBI Taxonomy" id="59472"/>
    <lineage>
        <taxon>Eukaryota</taxon>
        <taxon>Metazoa</taxon>
        <taxon>Chordata</taxon>
        <taxon>Craniata</taxon>
        <taxon>Vertebrata</taxon>
        <taxon>Euteleostomi</taxon>
        <taxon>Mammalia</taxon>
        <taxon>Eutheria</taxon>
        <taxon>Laurasiatheria</taxon>
        <taxon>Chiroptera</taxon>
        <taxon>Yangochiroptera</taxon>
        <taxon>Vespertilionidae</taxon>
        <taxon>Pipistrellus</taxon>
    </lineage>
</organism>
<dbReference type="AlphaFoldDB" id="A0A7J7RDG9"/>
<name>A0A7J7RDG9_PIPKU</name>